<evidence type="ECO:0000313" key="2">
    <source>
        <dbReference type="Proteomes" id="UP001064048"/>
    </source>
</evidence>
<comment type="caution">
    <text evidence="1">The sequence shown here is derived from an EMBL/GenBank/DDBJ whole genome shotgun (WGS) entry which is preliminary data.</text>
</comment>
<sequence>MSFFGKQFKKVKVENGPEFFEKLKLSEQILALLRQKESVTTFTKTSDSTLQYVIKAGDKVVLDQKIDLGKEIDFTTPGGIATKVFFSLEGDVLNSYMKFPDGTTVHMDRSFDAAGMKLVTVTEKTRNILKQFESLTSFKDNGDGTIQYLVTLGDKEIINQTITLGVEKDFKTPEDIVTKVTFTFDGGKLKSVMKFPDGKVLYMDREFDDNTMTLYIWLEGVDIKASVTYEAV</sequence>
<protein>
    <submittedName>
        <fullName evidence="1">Uncharacterized protein</fullName>
    </submittedName>
</protein>
<evidence type="ECO:0000313" key="1">
    <source>
        <dbReference type="EMBL" id="KAI8442086.1"/>
    </source>
</evidence>
<gene>
    <name evidence="1" type="ORF">MSG28_005720</name>
</gene>
<dbReference type="Proteomes" id="UP001064048">
    <property type="component" value="Chromosome 9"/>
</dbReference>
<proteinExistence type="predicted"/>
<keyword evidence="2" id="KW-1185">Reference proteome</keyword>
<accession>A0ACC0L127</accession>
<dbReference type="EMBL" id="CM046109">
    <property type="protein sequence ID" value="KAI8442086.1"/>
    <property type="molecule type" value="Genomic_DNA"/>
</dbReference>
<organism evidence="1 2">
    <name type="scientific">Choristoneura fumiferana</name>
    <name type="common">Spruce budworm moth</name>
    <name type="synonym">Archips fumiferana</name>
    <dbReference type="NCBI Taxonomy" id="7141"/>
    <lineage>
        <taxon>Eukaryota</taxon>
        <taxon>Metazoa</taxon>
        <taxon>Ecdysozoa</taxon>
        <taxon>Arthropoda</taxon>
        <taxon>Hexapoda</taxon>
        <taxon>Insecta</taxon>
        <taxon>Pterygota</taxon>
        <taxon>Neoptera</taxon>
        <taxon>Endopterygota</taxon>
        <taxon>Lepidoptera</taxon>
        <taxon>Glossata</taxon>
        <taxon>Ditrysia</taxon>
        <taxon>Tortricoidea</taxon>
        <taxon>Tortricidae</taxon>
        <taxon>Tortricinae</taxon>
        <taxon>Choristoneura</taxon>
    </lineage>
</organism>
<name>A0ACC0L127_CHOFU</name>
<reference evidence="1 2" key="1">
    <citation type="journal article" date="2022" name="Genome Biol. Evol.">
        <title>The Spruce Budworm Genome: Reconstructing the Evolutionary History of Antifreeze Proteins.</title>
        <authorList>
            <person name="Beliveau C."/>
            <person name="Gagne P."/>
            <person name="Picq S."/>
            <person name="Vernygora O."/>
            <person name="Keeling C.I."/>
            <person name="Pinkney K."/>
            <person name="Doucet D."/>
            <person name="Wen F."/>
            <person name="Johnston J.S."/>
            <person name="Maaroufi H."/>
            <person name="Boyle B."/>
            <person name="Laroche J."/>
            <person name="Dewar K."/>
            <person name="Juretic N."/>
            <person name="Blackburn G."/>
            <person name="Nisole A."/>
            <person name="Brunet B."/>
            <person name="Brandao M."/>
            <person name="Lumley L."/>
            <person name="Duan J."/>
            <person name="Quan G."/>
            <person name="Lucarotti C.J."/>
            <person name="Roe A.D."/>
            <person name="Sperling F.A.H."/>
            <person name="Levesque R.C."/>
            <person name="Cusson M."/>
        </authorList>
    </citation>
    <scope>NUCLEOTIDE SEQUENCE [LARGE SCALE GENOMIC DNA]</scope>
    <source>
        <strain evidence="1">Glfc:IPQL:Cfum</strain>
    </source>
</reference>